<proteinExistence type="predicted"/>
<accession>A0A7C9A9N1</accession>
<protein>
    <submittedName>
        <fullName evidence="1">Uncharacterized protein</fullName>
    </submittedName>
</protein>
<sequence length="99" mass="11210">MDHYRQQVAKSAWAFIFAAQHETKPCTSDISLSSTAFSSKLNPEEFKNPGEWSKNAEWGTFIFSRTEARKNASWRFTFTFYGTSSANQISCPCVFCSSS</sequence>
<reference evidence="1" key="1">
    <citation type="journal article" date="2013" name="J. Plant Res.">
        <title>Effect of fungi and light on seed germination of three Opuntia species from semiarid lands of central Mexico.</title>
        <authorList>
            <person name="Delgado-Sanchez P."/>
            <person name="Jimenez-Bremont J.F."/>
            <person name="Guerrero-Gonzalez Mde L."/>
            <person name="Flores J."/>
        </authorList>
    </citation>
    <scope>NUCLEOTIDE SEQUENCE</scope>
    <source>
        <tissue evidence="1">Cladode</tissue>
    </source>
</reference>
<evidence type="ECO:0000313" key="1">
    <source>
        <dbReference type="EMBL" id="MBA4662958.1"/>
    </source>
</evidence>
<dbReference type="EMBL" id="GISG01218975">
    <property type="protein sequence ID" value="MBA4662958.1"/>
    <property type="molecule type" value="Transcribed_RNA"/>
</dbReference>
<dbReference type="AlphaFoldDB" id="A0A7C9A9N1"/>
<organism evidence="1">
    <name type="scientific">Opuntia streptacantha</name>
    <name type="common">Prickly pear cactus</name>
    <name type="synonym">Opuntia cardona</name>
    <dbReference type="NCBI Taxonomy" id="393608"/>
    <lineage>
        <taxon>Eukaryota</taxon>
        <taxon>Viridiplantae</taxon>
        <taxon>Streptophyta</taxon>
        <taxon>Embryophyta</taxon>
        <taxon>Tracheophyta</taxon>
        <taxon>Spermatophyta</taxon>
        <taxon>Magnoliopsida</taxon>
        <taxon>eudicotyledons</taxon>
        <taxon>Gunneridae</taxon>
        <taxon>Pentapetalae</taxon>
        <taxon>Caryophyllales</taxon>
        <taxon>Cactineae</taxon>
        <taxon>Cactaceae</taxon>
        <taxon>Opuntioideae</taxon>
        <taxon>Opuntia</taxon>
    </lineage>
</organism>
<name>A0A7C9A9N1_OPUST</name>
<reference evidence="1" key="2">
    <citation type="submission" date="2020-07" db="EMBL/GenBank/DDBJ databases">
        <authorList>
            <person name="Vera ALvarez R."/>
            <person name="Arias-Moreno D.M."/>
            <person name="Jimenez-Jacinto V."/>
            <person name="Jimenez-Bremont J.F."/>
            <person name="Swaminathan K."/>
            <person name="Moose S.P."/>
            <person name="Guerrero-Gonzalez M.L."/>
            <person name="Marino-Ramirez L."/>
            <person name="Landsman D."/>
            <person name="Rodriguez-Kessler M."/>
            <person name="Delgado-Sanchez P."/>
        </authorList>
    </citation>
    <scope>NUCLEOTIDE SEQUENCE</scope>
    <source>
        <tissue evidence="1">Cladode</tissue>
    </source>
</reference>